<dbReference type="PROSITE" id="PS50845">
    <property type="entry name" value="RETICULON"/>
    <property type="match status" value="1"/>
</dbReference>
<evidence type="ECO:0000313" key="10">
    <source>
        <dbReference type="Proteomes" id="UP000639772"/>
    </source>
</evidence>
<gene>
    <name evidence="9" type="ORF">HPP92_021320</name>
</gene>
<feature type="region of interest" description="Disordered" evidence="7">
    <location>
        <begin position="1"/>
        <end position="53"/>
    </location>
</feature>
<evidence type="ECO:0000256" key="6">
    <source>
        <dbReference type="RuleBase" id="RU363132"/>
    </source>
</evidence>
<evidence type="ECO:0000313" key="9">
    <source>
        <dbReference type="EMBL" id="KAG0462844.1"/>
    </source>
</evidence>
<evidence type="ECO:0000259" key="8">
    <source>
        <dbReference type="PROSITE" id="PS50845"/>
    </source>
</evidence>
<evidence type="ECO:0000256" key="7">
    <source>
        <dbReference type="SAM" id="MobiDB-lite"/>
    </source>
</evidence>
<keyword evidence="2 6" id="KW-0812">Transmembrane</keyword>
<comment type="subcellular location">
    <subcellularLocation>
        <location evidence="1 6">Endoplasmic reticulum membrane</location>
        <topology evidence="1 6">Multi-pass membrane protein</topology>
    </subcellularLocation>
</comment>
<feature type="compositionally biased region" description="Basic residues" evidence="7">
    <location>
        <begin position="123"/>
        <end position="136"/>
    </location>
</feature>
<proteinExistence type="predicted"/>
<dbReference type="EMBL" id="JADCNM010000011">
    <property type="protein sequence ID" value="KAG0462844.1"/>
    <property type="molecule type" value="Genomic_DNA"/>
</dbReference>
<feature type="region of interest" description="Disordered" evidence="7">
    <location>
        <begin position="70"/>
        <end position="142"/>
    </location>
</feature>
<keyword evidence="4 6" id="KW-1133">Transmembrane helix</keyword>
<dbReference type="OrthoDB" id="783438at2759"/>
<accession>A0A835PZM3</accession>
<dbReference type="PANTHER" id="PTHR46626">
    <property type="entry name" value="RETICULON-LIKE PROTEIN B17"/>
    <property type="match status" value="1"/>
</dbReference>
<dbReference type="Proteomes" id="UP000639772">
    <property type="component" value="Chromosome 11"/>
</dbReference>
<dbReference type="Pfam" id="PF02453">
    <property type="entry name" value="Reticulon"/>
    <property type="match status" value="1"/>
</dbReference>
<evidence type="ECO:0000256" key="2">
    <source>
        <dbReference type="ARBA" id="ARBA00022692"/>
    </source>
</evidence>
<dbReference type="InterPro" id="IPR003388">
    <property type="entry name" value="Reticulon"/>
</dbReference>
<dbReference type="GO" id="GO:0005789">
    <property type="term" value="C:endoplasmic reticulum membrane"/>
    <property type="evidence" value="ECO:0007669"/>
    <property type="project" value="UniProtKB-SubCell"/>
</dbReference>
<evidence type="ECO:0000256" key="4">
    <source>
        <dbReference type="ARBA" id="ARBA00022989"/>
    </source>
</evidence>
<keyword evidence="3 6" id="KW-0256">Endoplasmic reticulum</keyword>
<sequence length="404" mass="45770">MDTSLRTTPPTLKSQTRLRSRPVPRLTRPFDDPPDSPTFTSPSPKKSPKKSPYALNLTVQDLLLLPSSTQQFPTESIHRRKGKTRANAAVSPRNGRRARRRSDKEIAREEKQVGPVEEDTGKGRKRRQTRPPHARKEKALLAPLLASSGSQSTTSMWITGDDQNSLDGWSEAILDVIMWKNIAKSSLWFGFGSVMFLSSIFSGDVEFSIISAVSHLGLLILALAFFHDSMTHRKQEMKKIAAGIRLTEEDVLRFAHVIVPLVNATLAKVQRFFSGEPLMTLKVTPFLLFMANYGHLVTLRRVLATGFFFVFTVPKFCSCYSQQIQQRVEFAKSYISETWKNCSRKKLVATSAVAFLWNMLSVKMRLLAAFMAVVVLRYYHQKLCVREEANIEEMMLEEQCHIGD</sequence>
<reference evidence="9 10" key="1">
    <citation type="journal article" date="2020" name="Nat. Food">
        <title>A phased Vanilla planifolia genome enables genetic improvement of flavour and production.</title>
        <authorList>
            <person name="Hasing T."/>
            <person name="Tang H."/>
            <person name="Brym M."/>
            <person name="Khazi F."/>
            <person name="Huang T."/>
            <person name="Chambers A.H."/>
        </authorList>
    </citation>
    <scope>NUCLEOTIDE SEQUENCE [LARGE SCALE GENOMIC DNA]</scope>
    <source>
        <tissue evidence="9">Leaf</tissue>
    </source>
</reference>
<evidence type="ECO:0000256" key="1">
    <source>
        <dbReference type="ARBA" id="ARBA00004477"/>
    </source>
</evidence>
<dbReference type="AlphaFoldDB" id="A0A835PZM3"/>
<organism evidence="9 10">
    <name type="scientific">Vanilla planifolia</name>
    <name type="common">Vanilla</name>
    <dbReference type="NCBI Taxonomy" id="51239"/>
    <lineage>
        <taxon>Eukaryota</taxon>
        <taxon>Viridiplantae</taxon>
        <taxon>Streptophyta</taxon>
        <taxon>Embryophyta</taxon>
        <taxon>Tracheophyta</taxon>
        <taxon>Spermatophyta</taxon>
        <taxon>Magnoliopsida</taxon>
        <taxon>Liliopsida</taxon>
        <taxon>Asparagales</taxon>
        <taxon>Orchidaceae</taxon>
        <taxon>Vanilloideae</taxon>
        <taxon>Vanilleae</taxon>
        <taxon>Vanilla</taxon>
    </lineage>
</organism>
<feature type="domain" description="Reticulon" evidence="8">
    <location>
        <begin position="173"/>
        <end position="337"/>
    </location>
</feature>
<name>A0A835PZM3_VANPL</name>
<feature type="transmembrane region" description="Helical" evidence="6">
    <location>
        <begin position="209"/>
        <end position="227"/>
    </location>
</feature>
<feature type="compositionally biased region" description="Polar residues" evidence="7">
    <location>
        <begin position="1"/>
        <end position="15"/>
    </location>
</feature>
<feature type="compositionally biased region" description="Basic and acidic residues" evidence="7">
    <location>
        <begin position="102"/>
        <end position="112"/>
    </location>
</feature>
<keyword evidence="5 6" id="KW-0472">Membrane</keyword>
<dbReference type="PANTHER" id="PTHR46626:SF2">
    <property type="entry name" value="RETICULON-LIKE PROTEIN B17"/>
    <property type="match status" value="1"/>
</dbReference>
<evidence type="ECO:0000256" key="5">
    <source>
        <dbReference type="ARBA" id="ARBA00023136"/>
    </source>
</evidence>
<protein>
    <recommendedName>
        <fullName evidence="6">Reticulon-like protein</fullName>
    </recommendedName>
</protein>
<feature type="transmembrane region" description="Helical" evidence="6">
    <location>
        <begin position="354"/>
        <end position="379"/>
    </location>
</feature>
<comment type="caution">
    <text evidence="9">The sequence shown here is derived from an EMBL/GenBank/DDBJ whole genome shotgun (WGS) entry which is preliminary data.</text>
</comment>
<evidence type="ECO:0000256" key="3">
    <source>
        <dbReference type="ARBA" id="ARBA00022824"/>
    </source>
</evidence>
<dbReference type="InterPro" id="IPR044647">
    <property type="entry name" value="RTNLB17/18/21"/>
</dbReference>